<dbReference type="Proteomes" id="UP001219525">
    <property type="component" value="Unassembled WGS sequence"/>
</dbReference>
<accession>A0AAD6XYV7</accession>
<protein>
    <recommendedName>
        <fullName evidence="3">F-box domain-containing protein</fullName>
    </recommendedName>
</protein>
<evidence type="ECO:0000313" key="2">
    <source>
        <dbReference type="Proteomes" id="UP001219525"/>
    </source>
</evidence>
<comment type="caution">
    <text evidence="1">The sequence shown here is derived from an EMBL/GenBank/DDBJ whole genome shotgun (WGS) entry which is preliminary data.</text>
</comment>
<reference evidence="1" key="1">
    <citation type="submission" date="2023-03" db="EMBL/GenBank/DDBJ databases">
        <title>Massive genome expansion in bonnet fungi (Mycena s.s.) driven by repeated elements and novel gene families across ecological guilds.</title>
        <authorList>
            <consortium name="Lawrence Berkeley National Laboratory"/>
            <person name="Harder C.B."/>
            <person name="Miyauchi S."/>
            <person name="Viragh M."/>
            <person name="Kuo A."/>
            <person name="Thoen E."/>
            <person name="Andreopoulos B."/>
            <person name="Lu D."/>
            <person name="Skrede I."/>
            <person name="Drula E."/>
            <person name="Henrissat B."/>
            <person name="Morin E."/>
            <person name="Kohler A."/>
            <person name="Barry K."/>
            <person name="LaButti K."/>
            <person name="Morin E."/>
            <person name="Salamov A."/>
            <person name="Lipzen A."/>
            <person name="Mereny Z."/>
            <person name="Hegedus B."/>
            <person name="Baldrian P."/>
            <person name="Stursova M."/>
            <person name="Weitz H."/>
            <person name="Taylor A."/>
            <person name="Grigoriev I.V."/>
            <person name="Nagy L.G."/>
            <person name="Martin F."/>
            <person name="Kauserud H."/>
        </authorList>
    </citation>
    <scope>NUCLEOTIDE SEQUENCE</scope>
    <source>
        <strain evidence="1">9144</strain>
    </source>
</reference>
<dbReference type="SUPFAM" id="SSF52047">
    <property type="entry name" value="RNI-like"/>
    <property type="match status" value="1"/>
</dbReference>
<evidence type="ECO:0008006" key="3">
    <source>
        <dbReference type="Google" id="ProtNLM"/>
    </source>
</evidence>
<name>A0AAD6XYV7_9AGAR</name>
<dbReference type="InterPro" id="IPR032675">
    <property type="entry name" value="LRR_dom_sf"/>
</dbReference>
<gene>
    <name evidence="1" type="ORF">GGX14DRAFT_593281</name>
</gene>
<dbReference type="AlphaFoldDB" id="A0AAD6XYV7"/>
<proteinExistence type="predicted"/>
<dbReference type="EMBL" id="JARJCW010000111">
    <property type="protein sequence ID" value="KAJ7193149.1"/>
    <property type="molecule type" value="Genomic_DNA"/>
</dbReference>
<dbReference type="Gene3D" id="3.80.10.10">
    <property type="entry name" value="Ribonuclease Inhibitor"/>
    <property type="match status" value="1"/>
</dbReference>
<organism evidence="1 2">
    <name type="scientific">Mycena pura</name>
    <dbReference type="NCBI Taxonomy" id="153505"/>
    <lineage>
        <taxon>Eukaryota</taxon>
        <taxon>Fungi</taxon>
        <taxon>Dikarya</taxon>
        <taxon>Basidiomycota</taxon>
        <taxon>Agaricomycotina</taxon>
        <taxon>Agaricomycetes</taxon>
        <taxon>Agaricomycetidae</taxon>
        <taxon>Agaricales</taxon>
        <taxon>Marasmiineae</taxon>
        <taxon>Mycenaceae</taxon>
        <taxon>Mycena</taxon>
    </lineage>
</organism>
<evidence type="ECO:0000313" key="1">
    <source>
        <dbReference type="EMBL" id="KAJ7193149.1"/>
    </source>
</evidence>
<keyword evidence="2" id="KW-1185">Reference proteome</keyword>
<sequence length="536" mass="60546">MGAFEWTTPTRRARSRALSPIPIEVYVEIYSYFEPSEETSLADCKRVLSNLALVCRFFCAHSISRIYRSLEFSGHDASRGHGPFCALLLKSTLSGGRPLDADVQFAVDVGQFVREVVFKDWLPSDRSIRFADAFFERDVRAVRLLPNIARIHLESTPLSKALIRTIADLKPTLTTLSLRSCTLESDLTGKQRQKLDALRLTSLEVLGTSSISRELPPSTLRLRELDTFRTDSWTLGLFFLKRQHPSLRVLELCDVQDLPALFVFLEKCPTLRELIITKIVRQVDPIPVPVLSPTALPHIEAITIPPSWLPYFAKRPLRKVSLLGAEARDWQGRDVSVDFFPTLRPLTPTALAALTQSTAQITELHIPQHVYFAVPLHEHLARLEVLGLAYRHPNFPQGPAHGRFSEDVGDRFRMVVPFTDVRQDLDGAITAICAEWPSSTPVHELRLDFGFVLASANTSVCDLQHQARLVERLSLTFPDLRRVSFARFFVWVRAGDRAPSAWRVFVPHVHRQAVRDALARGQHFTDFGACFGGTEW</sequence>